<feature type="transmembrane region" description="Helical" evidence="8">
    <location>
        <begin position="356"/>
        <end position="376"/>
    </location>
</feature>
<evidence type="ECO:0000256" key="7">
    <source>
        <dbReference type="PIRNR" id="PIRNR016636"/>
    </source>
</evidence>
<feature type="transmembrane region" description="Helical" evidence="8">
    <location>
        <begin position="7"/>
        <end position="24"/>
    </location>
</feature>
<keyword evidence="6 7" id="KW-0472">Membrane</keyword>
<dbReference type="RefSeq" id="WP_022790730.1">
    <property type="nucleotide sequence ID" value="NZ_JACJIZ010000003.1"/>
</dbReference>
<keyword evidence="10" id="KW-1185">Reference proteome</keyword>
<evidence type="ECO:0000256" key="3">
    <source>
        <dbReference type="ARBA" id="ARBA00022475"/>
    </source>
</evidence>
<dbReference type="InterPro" id="IPR004299">
    <property type="entry name" value="MBOAT_fam"/>
</dbReference>
<dbReference type="EMBL" id="UHFX01000003">
    <property type="protein sequence ID" value="SUO04836.1"/>
    <property type="molecule type" value="Genomic_DNA"/>
</dbReference>
<keyword evidence="5 8" id="KW-1133">Transmembrane helix</keyword>
<feature type="transmembrane region" description="Helical" evidence="8">
    <location>
        <begin position="447"/>
        <end position="463"/>
    </location>
</feature>
<dbReference type="PANTHER" id="PTHR13285:SF18">
    <property type="entry name" value="PROTEIN-CYSTEINE N-PALMITOYLTRANSFERASE RASP"/>
    <property type="match status" value="1"/>
</dbReference>
<gene>
    <name evidence="9" type="primary">dltB_2</name>
    <name evidence="9" type="ORF">NCTC11087_01764</name>
</gene>
<dbReference type="Pfam" id="PF03062">
    <property type="entry name" value="MBOAT"/>
    <property type="match status" value="1"/>
</dbReference>
<evidence type="ECO:0000256" key="2">
    <source>
        <dbReference type="ARBA" id="ARBA00010323"/>
    </source>
</evidence>
<proteinExistence type="inferred from homology"/>
<keyword evidence="3 7" id="KW-1003">Cell membrane</keyword>
<feature type="transmembrane region" description="Helical" evidence="8">
    <location>
        <begin position="30"/>
        <end position="59"/>
    </location>
</feature>
<sequence length="513" mass="59285">MESYFTVMFAFFFLPVTMLVYQLFPVKKRWVVLLVASLIFFWSISGGLILFVILSGFMIHYFGLWMENIDLQCSSHKEAQKKKRSVLVFAICVHIGILVLCKYTGFLLGNINSLFVWLNIPILIQVPKIGLPIGISFYSLQAVSYCVDVYRQKIKADHNPLRLLLFLVFFPTIMEGPICRYEQTAYSLWEGKSISYGSLTFGTQRILWGVFKKLVIADRLNPMVNELFTNYQNYSGGMVCIAMVTYTLQLYMDFSGTMDVVIGTAEIFGVHLPENFRQPFFSKSIAEFWQRWHITLGTWFKDYVFYPVSMSKMAKKITRKTKKKLGYYYAPLVAGSIALFAVWICNGLWHGSGWHFIFFGLYHFFFILMGNLMLPLLRKYHLQFNHGFLRYLAMIRTTILVCIGELIFRADGLRIALAMIKKMFVDFQFESLNAQMLSTLHIDMQDILLVCVSVLIVFVISVCKEKNVQIRKKVASGPIVLRWTLYYTLIFAVILFGAYGTGYVPVDPMYASY</sequence>
<evidence type="ECO:0000256" key="5">
    <source>
        <dbReference type="ARBA" id="ARBA00022989"/>
    </source>
</evidence>
<feature type="transmembrane region" description="Helical" evidence="8">
    <location>
        <begin position="114"/>
        <end position="140"/>
    </location>
</feature>
<dbReference type="PIRSF" id="PIRSF016636">
    <property type="entry name" value="AlgI_DltB"/>
    <property type="match status" value="1"/>
</dbReference>
<comment type="similarity">
    <text evidence="2 7">Belongs to the membrane-bound acyltransferase family.</text>
</comment>
<dbReference type="GO" id="GO:0042121">
    <property type="term" value="P:alginic acid biosynthetic process"/>
    <property type="evidence" value="ECO:0007669"/>
    <property type="project" value="InterPro"/>
</dbReference>
<evidence type="ECO:0000313" key="9">
    <source>
        <dbReference type="EMBL" id="SUO04836.1"/>
    </source>
</evidence>
<dbReference type="InterPro" id="IPR024194">
    <property type="entry name" value="Ac/AlaTfrase_AlgI/DltB"/>
</dbReference>
<dbReference type="GeneID" id="77462706"/>
<dbReference type="GO" id="GO:0016746">
    <property type="term" value="F:acyltransferase activity"/>
    <property type="evidence" value="ECO:0007669"/>
    <property type="project" value="UniProtKB-KW"/>
</dbReference>
<feature type="transmembrane region" description="Helical" evidence="8">
    <location>
        <begin position="388"/>
        <end position="408"/>
    </location>
</feature>
<dbReference type="PANTHER" id="PTHR13285">
    <property type="entry name" value="ACYLTRANSFERASE"/>
    <property type="match status" value="1"/>
</dbReference>
<feature type="transmembrane region" description="Helical" evidence="8">
    <location>
        <begin position="86"/>
        <end position="108"/>
    </location>
</feature>
<dbReference type="GO" id="GO:0005886">
    <property type="term" value="C:plasma membrane"/>
    <property type="evidence" value="ECO:0007669"/>
    <property type="project" value="UniProtKB-SubCell"/>
</dbReference>
<feature type="transmembrane region" description="Helical" evidence="8">
    <location>
        <begin position="325"/>
        <end position="344"/>
    </location>
</feature>
<dbReference type="PIRSF" id="PIRSF500217">
    <property type="entry name" value="AlgI"/>
    <property type="match status" value="1"/>
</dbReference>
<evidence type="ECO:0000313" key="10">
    <source>
        <dbReference type="Proteomes" id="UP000255523"/>
    </source>
</evidence>
<dbReference type="Proteomes" id="UP000255523">
    <property type="component" value="Unassembled WGS sequence"/>
</dbReference>
<protein>
    <submittedName>
        <fullName evidence="9">Transport protein DltB</fullName>
    </submittedName>
</protein>
<evidence type="ECO:0000256" key="8">
    <source>
        <dbReference type="SAM" id="Phobius"/>
    </source>
</evidence>
<dbReference type="InterPro" id="IPR028362">
    <property type="entry name" value="AlgI"/>
</dbReference>
<keyword evidence="4 8" id="KW-0812">Transmembrane</keyword>
<keyword evidence="7" id="KW-0012">Acyltransferase</keyword>
<dbReference type="OrthoDB" id="9805788at2"/>
<evidence type="ECO:0000256" key="4">
    <source>
        <dbReference type="ARBA" id="ARBA00022692"/>
    </source>
</evidence>
<dbReference type="InterPro" id="IPR051085">
    <property type="entry name" value="MB_O-acyltransferase"/>
</dbReference>
<evidence type="ECO:0000256" key="1">
    <source>
        <dbReference type="ARBA" id="ARBA00004651"/>
    </source>
</evidence>
<organism evidence="9 10">
    <name type="scientific">Faecalicoccus pleomorphus</name>
    <dbReference type="NCBI Taxonomy" id="1323"/>
    <lineage>
        <taxon>Bacteria</taxon>
        <taxon>Bacillati</taxon>
        <taxon>Bacillota</taxon>
        <taxon>Erysipelotrichia</taxon>
        <taxon>Erysipelotrichales</taxon>
        <taxon>Erysipelotrichaceae</taxon>
        <taxon>Faecalicoccus</taxon>
    </lineage>
</organism>
<feature type="transmembrane region" description="Helical" evidence="8">
    <location>
        <begin position="484"/>
        <end position="504"/>
    </location>
</feature>
<dbReference type="AlphaFoldDB" id="A0A380LSJ9"/>
<accession>A0A380LSJ9</accession>
<keyword evidence="7" id="KW-0808">Transferase</keyword>
<reference evidence="9 10" key="1">
    <citation type="submission" date="2018-06" db="EMBL/GenBank/DDBJ databases">
        <authorList>
            <consortium name="Pathogen Informatics"/>
            <person name="Doyle S."/>
        </authorList>
    </citation>
    <scope>NUCLEOTIDE SEQUENCE [LARGE SCALE GENOMIC DNA]</scope>
    <source>
        <strain evidence="9 10">NCTC11087</strain>
    </source>
</reference>
<evidence type="ECO:0000256" key="6">
    <source>
        <dbReference type="ARBA" id="ARBA00023136"/>
    </source>
</evidence>
<comment type="subcellular location">
    <subcellularLocation>
        <location evidence="1">Cell membrane</location>
        <topology evidence="1">Multi-pass membrane protein</topology>
    </subcellularLocation>
</comment>
<name>A0A380LSJ9_9FIRM</name>